<feature type="transmembrane region" description="Helical" evidence="1">
    <location>
        <begin position="108"/>
        <end position="127"/>
    </location>
</feature>
<reference evidence="2" key="1">
    <citation type="journal article" date="2015" name="Proc. Natl. Acad. Sci. U.S.A.">
        <title>Networks of energetic and metabolic interactions define dynamics in microbial communities.</title>
        <authorList>
            <person name="Embree M."/>
            <person name="Liu J.K."/>
            <person name="Al-Bassam M.M."/>
            <person name="Zengler K."/>
        </authorList>
    </citation>
    <scope>NUCLEOTIDE SEQUENCE</scope>
</reference>
<sequence>MNPGQYPAILSIALLLTIMMGIPTASLSLVTFFLLERVPSRWARLILPAAGAVLMLSVSLWYFSGIPQSPEEYQKMWVPMMLASFMLNAMVILAPFPFFRRHIPYSPCLVIPSTLVVTFFILVAFGLMGGDAQLPPGTEYEMMIRKVQFVLAEFVTATFVYGCIALLGSKWSAGMVRGD</sequence>
<dbReference type="AlphaFoldDB" id="A0A0W8F270"/>
<keyword evidence="1" id="KW-0472">Membrane</keyword>
<name>A0A0W8F270_9ZZZZ</name>
<gene>
    <name evidence="2" type="ORF">ASZ90_015501</name>
</gene>
<keyword evidence="1" id="KW-0812">Transmembrane</keyword>
<feature type="transmembrane region" description="Helical" evidence="1">
    <location>
        <begin position="76"/>
        <end position="96"/>
    </location>
</feature>
<evidence type="ECO:0000313" key="2">
    <source>
        <dbReference type="EMBL" id="KUG14846.1"/>
    </source>
</evidence>
<comment type="caution">
    <text evidence="2">The sequence shown here is derived from an EMBL/GenBank/DDBJ whole genome shotgun (WGS) entry which is preliminary data.</text>
</comment>
<evidence type="ECO:0000256" key="1">
    <source>
        <dbReference type="SAM" id="Phobius"/>
    </source>
</evidence>
<feature type="transmembrane region" description="Helical" evidence="1">
    <location>
        <begin position="6"/>
        <end position="35"/>
    </location>
</feature>
<proteinExistence type="predicted"/>
<organism evidence="2">
    <name type="scientific">hydrocarbon metagenome</name>
    <dbReference type="NCBI Taxonomy" id="938273"/>
    <lineage>
        <taxon>unclassified sequences</taxon>
        <taxon>metagenomes</taxon>
        <taxon>ecological metagenomes</taxon>
    </lineage>
</organism>
<feature type="transmembrane region" description="Helical" evidence="1">
    <location>
        <begin position="147"/>
        <end position="167"/>
    </location>
</feature>
<keyword evidence="1" id="KW-1133">Transmembrane helix</keyword>
<protein>
    <submittedName>
        <fullName evidence="2">Uncharacterized protein</fullName>
    </submittedName>
</protein>
<accession>A0A0W8F270</accession>
<dbReference type="EMBL" id="LNQE01001613">
    <property type="protein sequence ID" value="KUG14846.1"/>
    <property type="molecule type" value="Genomic_DNA"/>
</dbReference>
<feature type="transmembrane region" description="Helical" evidence="1">
    <location>
        <begin position="42"/>
        <end position="64"/>
    </location>
</feature>